<dbReference type="InterPro" id="IPR050951">
    <property type="entry name" value="Retrovirus_Pol_polyprotein"/>
</dbReference>
<keyword evidence="3" id="KW-0548">Nucleotidyltransferase</keyword>
<evidence type="ECO:0000256" key="5">
    <source>
        <dbReference type="ARBA" id="ARBA00022759"/>
    </source>
</evidence>
<dbReference type="EC" id="2.7.7.49" evidence="1"/>
<dbReference type="AlphaFoldDB" id="A0AAV1KKS8"/>
<dbReference type="Pfam" id="PF00665">
    <property type="entry name" value="rve"/>
    <property type="match status" value="1"/>
</dbReference>
<dbReference type="PANTHER" id="PTHR37984:SF5">
    <property type="entry name" value="PROTEIN NYNRIN-LIKE"/>
    <property type="match status" value="1"/>
</dbReference>
<dbReference type="PANTHER" id="PTHR37984">
    <property type="entry name" value="PROTEIN CBG26694"/>
    <property type="match status" value="1"/>
</dbReference>
<proteinExistence type="predicted"/>
<evidence type="ECO:0000256" key="1">
    <source>
        <dbReference type="ARBA" id="ARBA00012493"/>
    </source>
</evidence>
<name>A0AAV1KKS8_9NEOP</name>
<dbReference type="Gene3D" id="2.40.70.10">
    <property type="entry name" value="Acid Proteases"/>
    <property type="match status" value="1"/>
</dbReference>
<evidence type="ECO:0000313" key="8">
    <source>
        <dbReference type="Proteomes" id="UP001314205"/>
    </source>
</evidence>
<dbReference type="InterPro" id="IPR041588">
    <property type="entry name" value="Integrase_H2C2"/>
</dbReference>
<dbReference type="SUPFAM" id="SSF50630">
    <property type="entry name" value="Acid proteases"/>
    <property type="match status" value="1"/>
</dbReference>
<evidence type="ECO:0000256" key="3">
    <source>
        <dbReference type="ARBA" id="ARBA00022695"/>
    </source>
</evidence>
<dbReference type="InterPro" id="IPR021109">
    <property type="entry name" value="Peptidase_aspartic_dom_sf"/>
</dbReference>
<keyword evidence="8" id="KW-1185">Reference proteome</keyword>
<accession>A0AAV1KKS8</accession>
<evidence type="ECO:0000313" key="7">
    <source>
        <dbReference type="EMBL" id="CAK1583395.1"/>
    </source>
</evidence>
<keyword evidence="5" id="KW-0255">Endonuclease</keyword>
<evidence type="ECO:0000256" key="2">
    <source>
        <dbReference type="ARBA" id="ARBA00022679"/>
    </source>
</evidence>
<evidence type="ECO:0000259" key="6">
    <source>
        <dbReference type="PROSITE" id="PS50994"/>
    </source>
</evidence>
<organism evidence="7 8">
    <name type="scientific">Parnassius mnemosyne</name>
    <name type="common">clouded apollo</name>
    <dbReference type="NCBI Taxonomy" id="213953"/>
    <lineage>
        <taxon>Eukaryota</taxon>
        <taxon>Metazoa</taxon>
        <taxon>Ecdysozoa</taxon>
        <taxon>Arthropoda</taxon>
        <taxon>Hexapoda</taxon>
        <taxon>Insecta</taxon>
        <taxon>Pterygota</taxon>
        <taxon>Neoptera</taxon>
        <taxon>Endopterygota</taxon>
        <taxon>Lepidoptera</taxon>
        <taxon>Glossata</taxon>
        <taxon>Ditrysia</taxon>
        <taxon>Papilionoidea</taxon>
        <taxon>Papilionidae</taxon>
        <taxon>Parnassiinae</taxon>
        <taxon>Parnassini</taxon>
        <taxon>Parnassius</taxon>
        <taxon>Driopa</taxon>
    </lineage>
</organism>
<dbReference type="FunFam" id="1.10.340.70:FF:000003">
    <property type="entry name" value="Protein CBG25708"/>
    <property type="match status" value="1"/>
</dbReference>
<keyword evidence="5" id="KW-0378">Hydrolase</keyword>
<gene>
    <name evidence="7" type="ORF">PARMNEM_LOCUS4792</name>
</gene>
<dbReference type="SUPFAM" id="SSF53098">
    <property type="entry name" value="Ribonuclease H-like"/>
    <property type="match status" value="1"/>
</dbReference>
<dbReference type="Proteomes" id="UP001314205">
    <property type="component" value="Unassembled WGS sequence"/>
</dbReference>
<keyword evidence="2" id="KW-0808">Transferase</keyword>
<dbReference type="GO" id="GO:0015074">
    <property type="term" value="P:DNA integration"/>
    <property type="evidence" value="ECO:0007669"/>
    <property type="project" value="InterPro"/>
</dbReference>
<dbReference type="Pfam" id="PF17921">
    <property type="entry name" value="Integrase_H2C2"/>
    <property type="match status" value="1"/>
</dbReference>
<dbReference type="FunFam" id="3.30.420.10:FF:000063">
    <property type="entry name" value="Retrovirus-related Pol polyprotein from transposon 297-like Protein"/>
    <property type="match status" value="1"/>
</dbReference>
<dbReference type="GO" id="GO:0003676">
    <property type="term" value="F:nucleic acid binding"/>
    <property type="evidence" value="ECO:0007669"/>
    <property type="project" value="InterPro"/>
</dbReference>
<dbReference type="InterPro" id="IPR001584">
    <property type="entry name" value="Integrase_cat-core"/>
</dbReference>
<sequence>MPYSKEESMTYASLQQPLPLAQEGNLATNWREWKSAFDYFLIASGRETASSREKCALFMHVIGKQGREIYEELDISEVESHDYNTLCQKFNEHCDPKTNINYERHVFFESYQNEQNFEKFLGSLKIKAKNCEFGSLKNSLILIQLIRGLNDGQMREKLLSKATLTLEEASGWCRAAERAGEQAAACSSRQTCVSNTVEYMQSRYKCMRNKTTLRNVSNPIRDQDRQRTTHDFRYKRDEKSMNVGYHTRNKLRGNNNNCNKCNLGHGVRVKCPAYAVKCYRCDKVSHYAKCCRARFAREVLDADGTGNGIHDEEDCSEHSDVDNGELLMYNISIEASDNSRESWYSNIKVNGVIVKFKLDSGADASVMSLNCYQKAGFDIKKLKKCNIVLREITDTLSRSATQKGQDDLSDKVMIHENMTFENVEASMDMLQRIKKETHNDPVMIALGEYYQKGWPFNKKQVSELVKPYWNVHNELHMIRGVLFRNNRIVIPLSLRKEMLRRIHEGHLGVEKCQRRARDVMWWPGMSADITCVVQGCDTCQRHQAAASRQPLAPHPVPTLPWEHLAADIFEFGGKQYLLIVDYYSKFVEISLLTNLQSKTVINVMKGIFSRFGIPKKIVTDNGTQFTSDDFKIFSKAWGFEHVTSSPHYPRSNGLAERNVRTVKSILIKSHETGEDWQLALLNFRNTPITGEKYSPAQLLMSRRLNTRLPVHQDVLRPKTVNARLVKENRLKKCDKVKEYYNKGTKPLTSLKPGETVRMRDKKTWEKAKVMARARGERSYWLETKNGRVLRRNRQHIMKLPTKLTALDRRCKAKTHQRNVSKQLDWDDFKDTETNLLPHGTSERSPPPVNERFSPIYITRSGRVVRRPERFEINN</sequence>
<keyword evidence="4" id="KW-0540">Nuclease</keyword>
<reference evidence="7 8" key="1">
    <citation type="submission" date="2023-11" db="EMBL/GenBank/DDBJ databases">
        <authorList>
            <person name="Hedman E."/>
            <person name="Englund M."/>
            <person name="Stromberg M."/>
            <person name="Nyberg Akerstrom W."/>
            <person name="Nylinder S."/>
            <person name="Jareborg N."/>
            <person name="Kallberg Y."/>
            <person name="Kronander E."/>
        </authorList>
    </citation>
    <scope>NUCLEOTIDE SEQUENCE [LARGE SCALE GENOMIC DNA]</scope>
</reference>
<dbReference type="InterPro" id="IPR036397">
    <property type="entry name" value="RNaseH_sf"/>
</dbReference>
<comment type="caution">
    <text evidence="7">The sequence shown here is derived from an EMBL/GenBank/DDBJ whole genome shotgun (WGS) entry which is preliminary data.</text>
</comment>
<dbReference type="GO" id="GO:0004519">
    <property type="term" value="F:endonuclease activity"/>
    <property type="evidence" value="ECO:0007669"/>
    <property type="project" value="UniProtKB-KW"/>
</dbReference>
<dbReference type="EMBL" id="CAVLGL010000057">
    <property type="protein sequence ID" value="CAK1583395.1"/>
    <property type="molecule type" value="Genomic_DNA"/>
</dbReference>
<dbReference type="Gene3D" id="1.10.340.70">
    <property type="match status" value="1"/>
</dbReference>
<feature type="domain" description="Integrase catalytic" evidence="6">
    <location>
        <begin position="556"/>
        <end position="725"/>
    </location>
</feature>
<dbReference type="InterPro" id="IPR012337">
    <property type="entry name" value="RNaseH-like_sf"/>
</dbReference>
<evidence type="ECO:0000256" key="4">
    <source>
        <dbReference type="ARBA" id="ARBA00022722"/>
    </source>
</evidence>
<protein>
    <recommendedName>
        <fullName evidence="1">RNA-directed DNA polymerase</fullName>
        <ecNumber evidence="1">2.7.7.49</ecNumber>
    </recommendedName>
</protein>
<dbReference type="GO" id="GO:0003964">
    <property type="term" value="F:RNA-directed DNA polymerase activity"/>
    <property type="evidence" value="ECO:0007669"/>
    <property type="project" value="UniProtKB-EC"/>
</dbReference>
<dbReference type="Gene3D" id="3.30.420.10">
    <property type="entry name" value="Ribonuclease H-like superfamily/Ribonuclease H"/>
    <property type="match status" value="1"/>
</dbReference>
<dbReference type="PROSITE" id="PS50994">
    <property type="entry name" value="INTEGRASE"/>
    <property type="match status" value="1"/>
</dbReference>